<keyword evidence="12" id="KW-1185">Reference proteome</keyword>
<accession>A0A653BQ60</accession>
<keyword evidence="4 10" id="KW-0812">Transmembrane</keyword>
<evidence type="ECO:0000256" key="9">
    <source>
        <dbReference type="ARBA" id="ARBA00023224"/>
    </source>
</evidence>
<evidence type="ECO:0000256" key="10">
    <source>
        <dbReference type="SAM" id="Phobius"/>
    </source>
</evidence>
<dbReference type="Proteomes" id="UP000410492">
    <property type="component" value="Unassembled WGS sequence"/>
</dbReference>
<dbReference type="PANTHER" id="PTHR21137:SF35">
    <property type="entry name" value="ODORANT RECEPTOR 19A-RELATED"/>
    <property type="match status" value="1"/>
</dbReference>
<name>A0A653BQ60_CALMS</name>
<evidence type="ECO:0000256" key="1">
    <source>
        <dbReference type="ARBA" id="ARBA00004651"/>
    </source>
</evidence>
<dbReference type="GO" id="GO:0007165">
    <property type="term" value="P:signal transduction"/>
    <property type="evidence" value="ECO:0007669"/>
    <property type="project" value="UniProtKB-KW"/>
</dbReference>
<dbReference type="PANTHER" id="PTHR21137">
    <property type="entry name" value="ODORANT RECEPTOR"/>
    <property type="match status" value="1"/>
</dbReference>
<keyword evidence="8" id="KW-0675">Receptor</keyword>
<dbReference type="GO" id="GO:0005549">
    <property type="term" value="F:odorant binding"/>
    <property type="evidence" value="ECO:0007669"/>
    <property type="project" value="InterPro"/>
</dbReference>
<keyword evidence="2" id="KW-1003">Cell membrane</keyword>
<dbReference type="GO" id="GO:0004984">
    <property type="term" value="F:olfactory receptor activity"/>
    <property type="evidence" value="ECO:0007669"/>
    <property type="project" value="InterPro"/>
</dbReference>
<evidence type="ECO:0000313" key="11">
    <source>
        <dbReference type="EMBL" id="VEN37435.1"/>
    </source>
</evidence>
<keyword evidence="7 10" id="KW-0472">Membrane</keyword>
<dbReference type="Pfam" id="PF02949">
    <property type="entry name" value="7tm_6"/>
    <property type="match status" value="1"/>
</dbReference>
<evidence type="ECO:0000256" key="6">
    <source>
        <dbReference type="ARBA" id="ARBA00022989"/>
    </source>
</evidence>
<evidence type="ECO:0000256" key="8">
    <source>
        <dbReference type="ARBA" id="ARBA00023170"/>
    </source>
</evidence>
<protein>
    <recommendedName>
        <fullName evidence="13">Odorant receptor</fullName>
    </recommendedName>
</protein>
<comment type="subcellular location">
    <subcellularLocation>
        <location evidence="1">Cell membrane</location>
        <topology evidence="1">Multi-pass membrane protein</topology>
    </subcellularLocation>
</comment>
<keyword evidence="5" id="KW-0552">Olfaction</keyword>
<feature type="transmembrane region" description="Helical" evidence="10">
    <location>
        <begin position="23"/>
        <end position="40"/>
    </location>
</feature>
<keyword evidence="3" id="KW-0716">Sensory transduction</keyword>
<evidence type="ECO:0000313" key="12">
    <source>
        <dbReference type="Proteomes" id="UP000410492"/>
    </source>
</evidence>
<organism evidence="11 12">
    <name type="scientific">Callosobruchus maculatus</name>
    <name type="common">Southern cowpea weevil</name>
    <name type="synonym">Pulse bruchid</name>
    <dbReference type="NCBI Taxonomy" id="64391"/>
    <lineage>
        <taxon>Eukaryota</taxon>
        <taxon>Metazoa</taxon>
        <taxon>Ecdysozoa</taxon>
        <taxon>Arthropoda</taxon>
        <taxon>Hexapoda</taxon>
        <taxon>Insecta</taxon>
        <taxon>Pterygota</taxon>
        <taxon>Neoptera</taxon>
        <taxon>Endopterygota</taxon>
        <taxon>Coleoptera</taxon>
        <taxon>Polyphaga</taxon>
        <taxon>Cucujiformia</taxon>
        <taxon>Chrysomeloidea</taxon>
        <taxon>Chrysomelidae</taxon>
        <taxon>Bruchinae</taxon>
        <taxon>Bruchini</taxon>
        <taxon>Callosobruchus</taxon>
    </lineage>
</organism>
<dbReference type="GO" id="GO:0005886">
    <property type="term" value="C:plasma membrane"/>
    <property type="evidence" value="ECO:0007669"/>
    <property type="project" value="UniProtKB-SubCell"/>
</dbReference>
<evidence type="ECO:0000256" key="7">
    <source>
        <dbReference type="ARBA" id="ARBA00023136"/>
    </source>
</evidence>
<gene>
    <name evidence="11" type="ORF">CALMAC_LOCUS2682</name>
</gene>
<sequence length="121" mass="13666">MSLVWAICFGCIGNQILESKPLAALFYLGGYVMLLSLLVIPGQKLISQSENLAKSIYSANWYLGTVDEQKIMRIMLQMGQIPLKLSAKPFGCYQYSLFVTIIKTAYSYMMLLHQSTGQRRN</sequence>
<evidence type="ECO:0000256" key="3">
    <source>
        <dbReference type="ARBA" id="ARBA00022606"/>
    </source>
</evidence>
<evidence type="ECO:0008006" key="13">
    <source>
        <dbReference type="Google" id="ProtNLM"/>
    </source>
</evidence>
<dbReference type="InterPro" id="IPR004117">
    <property type="entry name" value="7tm6_olfct_rcpt"/>
</dbReference>
<proteinExistence type="predicted"/>
<dbReference type="AlphaFoldDB" id="A0A653BQ60"/>
<evidence type="ECO:0000256" key="4">
    <source>
        <dbReference type="ARBA" id="ARBA00022692"/>
    </source>
</evidence>
<evidence type="ECO:0000256" key="5">
    <source>
        <dbReference type="ARBA" id="ARBA00022725"/>
    </source>
</evidence>
<dbReference type="OrthoDB" id="6614360at2759"/>
<keyword evidence="9" id="KW-0807">Transducer</keyword>
<reference evidence="11 12" key="1">
    <citation type="submission" date="2019-01" db="EMBL/GenBank/DDBJ databases">
        <authorList>
            <person name="Sayadi A."/>
        </authorList>
    </citation>
    <scope>NUCLEOTIDE SEQUENCE [LARGE SCALE GENOMIC DNA]</scope>
</reference>
<evidence type="ECO:0000256" key="2">
    <source>
        <dbReference type="ARBA" id="ARBA00022475"/>
    </source>
</evidence>
<dbReference type="EMBL" id="CAACVG010003347">
    <property type="protein sequence ID" value="VEN37435.1"/>
    <property type="molecule type" value="Genomic_DNA"/>
</dbReference>
<keyword evidence="6 10" id="KW-1133">Transmembrane helix</keyword>